<reference evidence="1" key="1">
    <citation type="journal article" date="2020" name="Nature">
        <title>Giant virus diversity and host interactions through global metagenomics.</title>
        <authorList>
            <person name="Schulz F."/>
            <person name="Roux S."/>
            <person name="Paez-Espino D."/>
            <person name="Jungbluth S."/>
            <person name="Walsh D.A."/>
            <person name="Denef V.J."/>
            <person name="McMahon K.D."/>
            <person name="Konstantinidis K.T."/>
            <person name="Eloe-Fadrosh E.A."/>
            <person name="Kyrpides N.C."/>
            <person name="Woyke T."/>
        </authorList>
    </citation>
    <scope>NUCLEOTIDE SEQUENCE</scope>
    <source>
        <strain evidence="1">GVMAG-S-1103017-74</strain>
    </source>
</reference>
<organism evidence="1">
    <name type="scientific">viral metagenome</name>
    <dbReference type="NCBI Taxonomy" id="1070528"/>
    <lineage>
        <taxon>unclassified sequences</taxon>
        <taxon>metagenomes</taxon>
        <taxon>organismal metagenomes</taxon>
    </lineage>
</organism>
<evidence type="ECO:0000313" key="1">
    <source>
        <dbReference type="EMBL" id="QHS82900.1"/>
    </source>
</evidence>
<proteinExistence type="predicted"/>
<sequence>MDGATFTRKQVLRFVHGAGVGPRGRPHLVHAALCHHAAHLAAHCMRGARPDSAADDAACNDATLRALTNDVVAAADAVRADGNAANTHALQSVLARVRALLFRARHRHTTLHTAYTAVGVAHMTCAALYAPSLLDVPSSLRHCVYVYRVTRDCADVASTSMDVATTAFVDGCDAEAATAFLLGVLAVMWQDPRAPQQLPESMDSYALTRRAQDALQRCRTRDGVPVVPFTVYRARAVLSMLHALGLRCPECAFMLNTVRAARCAVLAWRAAGCVRSEALSGDATAWVQ</sequence>
<name>A0A6C0AU64_9ZZZZ</name>
<protein>
    <submittedName>
        <fullName evidence="1">Uncharacterized protein</fullName>
    </submittedName>
</protein>
<dbReference type="EMBL" id="MN740864">
    <property type="protein sequence ID" value="QHS82900.1"/>
    <property type="molecule type" value="Genomic_DNA"/>
</dbReference>
<dbReference type="AlphaFoldDB" id="A0A6C0AU64"/>
<accession>A0A6C0AU64</accession>